<dbReference type="Pfam" id="PF09169">
    <property type="entry name" value="BRCA-2_helical"/>
    <property type="match status" value="1"/>
</dbReference>
<dbReference type="PANTHER" id="PTHR11289">
    <property type="entry name" value="BREAST CANCER TYPE 2 SUSCEPTIBILITY PROTEIN BRCA2"/>
    <property type="match status" value="1"/>
</dbReference>
<keyword evidence="5" id="KW-1185">Reference proteome</keyword>
<evidence type="ECO:0000259" key="3">
    <source>
        <dbReference type="Pfam" id="PF09169"/>
    </source>
</evidence>
<dbReference type="InterPro" id="IPR036315">
    <property type="entry name" value="BRCA2_hlx_sf"/>
</dbReference>
<name>A0AAE1IWQ7_9FABA</name>
<sequence>MSSRQTVSDHGDSVPLQNSHFKPNAASEASSSSLPSMTDVLLQAGIENTIDNGCQYFAGKEHATDDNYHFPNSLFRTGTGKRVNISANGLLRAMALLGLEEDALDCDSQGLQQTTKLCAIDDTNELQHSAQAQLGDAGNSIFSFVEERQSESSSICEGNDPQTPLVHHVTAKSKYMTISFTSPVKSSDQMEYSTKFPTLGTGNNLIAKFNAVRKEVDCLQSHINCQQRSLNDNNQVLDTILSSRIVPPGKSSSQTSVDMSNSMFTSHTNYRQPTGLKRRLGSLFTVSPLKKPRSCKFSAPLNEDVAVFPNGFSKLSSNNYSYKRKISTRYPFKTPRMHIGEFFGMPLSEQKMLEHFPDHLRQVTSGNAEKYVFHDGSGVIGLASEAFFHKLARTGASSDYATKEWIMNHCKWIVWKLACYERCYPGRSAGNFLTTSNVLEELKYRYEREVNHGHRSVIKKILEGGASYSSMMILCISAIHPYQSMEIEVSSETKHWPESSAEIKVELTDGWYSITAILDAPLSKKLAAGKLFVGQKLRIWGAGLSGWTGPVSPLEVPTSVCLLLHMNGTYRAHWAEKLGLCEHAGPPIAFRCIKVNGGLIPQTLAGITRIYPLLYMLSDGKTVLRSEMMETNMMQLDNQRCTDVMEGISSNLQEETLHIYDDESKGAQISNMLDTAADPEFLIADTSHEQLNSFVAYKEKLKAIGQSNTVKSNEQALKDAGWGKRDAIQFMRVRVVGLTQKDREDMPREGLVTIWYPTEKQRQELVEGQAYLITGLTPSSSGSDVLHLQATGSCTKWSPLSSGAREPFKPFFNCRKPISISSLIDIPLSSEFDTAAYIVHVGDVYTAGHQKTQWVFVIDGSMSSVKFGQTTSLLAICFCSHSQSPDNDLIPPISYNLVGSTVGFCNLTKKEKDLMNHIWIAKATENSTYYLTFDSPHCSHLMHTATSVKRWAINSSLTIGKVKEKILAAVANCKTE</sequence>
<evidence type="ECO:0008006" key="6">
    <source>
        <dbReference type="Google" id="ProtNLM"/>
    </source>
</evidence>
<dbReference type="CDD" id="cd04493">
    <property type="entry name" value="BRCA2DBD_OB1"/>
    <property type="match status" value="1"/>
</dbReference>
<dbReference type="EMBL" id="JAWXYG010000012">
    <property type="protein sequence ID" value="KAK4258376.1"/>
    <property type="molecule type" value="Genomic_DNA"/>
</dbReference>
<proteinExistence type="predicted"/>
<feature type="domain" description="BRCA2 OB1" evidence="2">
    <location>
        <begin position="456"/>
        <end position="581"/>
    </location>
</feature>
<dbReference type="Proteomes" id="UP001293593">
    <property type="component" value="Unassembled WGS sequence"/>
</dbReference>
<dbReference type="AlphaFoldDB" id="A0AAE1IWQ7"/>
<dbReference type="GO" id="GO:0006355">
    <property type="term" value="P:regulation of DNA-templated transcription"/>
    <property type="evidence" value="ECO:0007669"/>
    <property type="project" value="TreeGrafter"/>
</dbReference>
<dbReference type="SUPFAM" id="SSF50249">
    <property type="entry name" value="Nucleic acid-binding proteins"/>
    <property type="match status" value="3"/>
</dbReference>
<protein>
    <recommendedName>
        <fullName evidence="6">Breast cancer type 2 susceptibility protein</fullName>
    </recommendedName>
</protein>
<dbReference type="SUPFAM" id="SSF81878">
    <property type="entry name" value="BRCA2 tower domain"/>
    <property type="match status" value="1"/>
</dbReference>
<dbReference type="SUPFAM" id="SSF81872">
    <property type="entry name" value="BRCA2 helical domain"/>
    <property type="match status" value="1"/>
</dbReference>
<dbReference type="FunFam" id="2.40.50.140:FF:000262">
    <property type="entry name" value="Protein BREAST CANCER SUSCEPTIBILITY 2 homolog B"/>
    <property type="match status" value="1"/>
</dbReference>
<reference evidence="4" key="1">
    <citation type="submission" date="2023-10" db="EMBL/GenBank/DDBJ databases">
        <title>Chromosome-level genome of the transformable northern wattle, Acacia crassicarpa.</title>
        <authorList>
            <person name="Massaro I."/>
            <person name="Sinha N.R."/>
            <person name="Poethig S."/>
            <person name="Leichty A.R."/>
        </authorList>
    </citation>
    <scope>NUCLEOTIDE SEQUENCE</scope>
    <source>
        <strain evidence="4">Acra3RX</strain>
        <tissue evidence="4">Leaf</tissue>
    </source>
</reference>
<accession>A0AAE1IWQ7</accession>
<dbReference type="InterPro" id="IPR012340">
    <property type="entry name" value="NA-bd_OB-fold"/>
</dbReference>
<dbReference type="InterPro" id="IPR015252">
    <property type="entry name" value="BRCA2_hlx"/>
</dbReference>
<dbReference type="InterPro" id="IPR015525">
    <property type="entry name" value="BRCA2"/>
</dbReference>
<comment type="caution">
    <text evidence="4">The sequence shown here is derived from an EMBL/GenBank/DDBJ whole genome shotgun (WGS) entry which is preliminary data.</text>
</comment>
<evidence type="ECO:0000313" key="5">
    <source>
        <dbReference type="Proteomes" id="UP001293593"/>
    </source>
</evidence>
<evidence type="ECO:0000313" key="4">
    <source>
        <dbReference type="EMBL" id="KAK4258376.1"/>
    </source>
</evidence>
<feature type="domain" description="Breast cancer type 2 susceptibility protein helical" evidence="3">
    <location>
        <begin position="374"/>
        <end position="452"/>
    </location>
</feature>
<organism evidence="4 5">
    <name type="scientific">Acacia crassicarpa</name>
    <name type="common">northern wattle</name>
    <dbReference type="NCBI Taxonomy" id="499986"/>
    <lineage>
        <taxon>Eukaryota</taxon>
        <taxon>Viridiplantae</taxon>
        <taxon>Streptophyta</taxon>
        <taxon>Embryophyta</taxon>
        <taxon>Tracheophyta</taxon>
        <taxon>Spermatophyta</taxon>
        <taxon>Magnoliopsida</taxon>
        <taxon>eudicotyledons</taxon>
        <taxon>Gunneridae</taxon>
        <taxon>Pentapetalae</taxon>
        <taxon>rosids</taxon>
        <taxon>fabids</taxon>
        <taxon>Fabales</taxon>
        <taxon>Fabaceae</taxon>
        <taxon>Caesalpinioideae</taxon>
        <taxon>mimosoid clade</taxon>
        <taxon>Acacieae</taxon>
        <taxon>Acacia</taxon>
    </lineage>
</organism>
<dbReference type="InterPro" id="IPR015187">
    <property type="entry name" value="BRCA2_OB_1"/>
</dbReference>
<dbReference type="GO" id="GO:0000724">
    <property type="term" value="P:double-strand break repair via homologous recombination"/>
    <property type="evidence" value="ECO:0007669"/>
    <property type="project" value="InterPro"/>
</dbReference>
<dbReference type="PANTHER" id="PTHR11289:SF0">
    <property type="entry name" value="BREAST CANCER TYPE 2 SUSCEPTIBILITY PROTEIN"/>
    <property type="match status" value="1"/>
</dbReference>
<gene>
    <name evidence="4" type="ORF">QN277_007832</name>
</gene>
<dbReference type="Gene3D" id="2.40.50.140">
    <property type="entry name" value="Nucleic acid-binding proteins"/>
    <property type="match status" value="4"/>
</dbReference>
<evidence type="ECO:0000256" key="1">
    <source>
        <dbReference type="SAM" id="MobiDB-lite"/>
    </source>
</evidence>
<feature type="region of interest" description="Disordered" evidence="1">
    <location>
        <begin position="1"/>
        <end position="33"/>
    </location>
</feature>
<evidence type="ECO:0000259" key="2">
    <source>
        <dbReference type="Pfam" id="PF09103"/>
    </source>
</evidence>
<dbReference type="Pfam" id="PF09103">
    <property type="entry name" value="BRCA-2_OB1"/>
    <property type="match status" value="1"/>
</dbReference>